<evidence type="ECO:0000313" key="3">
    <source>
        <dbReference type="Proteomes" id="UP000680365"/>
    </source>
</evidence>
<sequence>MFGKYAEFWIKNPKLTIILMIVILIWGLLSWFVIPKQYNPDIEAPTFIISAQAPGYTAKEVNNLLVSQMEMKFKEIEDVKEISGNSMENFGSVMVMFEIGTDKEKATTRLYNKIYTSLDFSPMGISQPSVMSIDPNDIPIFSFAIYNTQKDIPEHKNLLKLKDISIDIVERLKLIDDTTVFYNIGAYNQKLIVRTDLEKLSEYNVDMTQILGAISQNNQNFYGGKIKYDNIISDIQVKGEISDLSSIENIIVANYNGNNIYLSDLANVYFGIGKEEHFAKFSEYGDTNDAVFIGLAKSPSANSIFVVNEVKQELEKIKSELPASYEIVEIQNEGYEAENATNMLIINLFQAIFIVFIVLFFYLGFKDAINNSIAIPLTLAIVFGIALAIGDNVNRITLFAVILVLGMLVDNSTVIVENISRHLKDRETTGVDKLTAIKTGVQEVGFGVILATITRILAFISMFFVTDMMGEYMGPIPKYAIIALSASFFIAMSINPFFAYFLTKKDSQKSNKKNNIKQENIEIKQTWIEKKYKSLIELLLTPKTSIFRKIFKAIFWIVLIVSVVVPIYYQVFKAQMLPKSDKNQFYIWIDAPRDWSIDKTKDLLNHIDDFVYDFSYESDSKEDENLKIIKSTSSRGGIQPVPDFASVFRGSYQRQMQNQLSIKINLIKSDYRDIFSQDFVIQFRPLIKKYIDSKYPEVEIRLLEEPPGPPVQSTFMLKISGMPDQDYENVGNFAKWIQEKIKPSLVQNQVVDIYNSFQEYQTTYKINLDQEKITRLGLNIEQIGNSLYSIFEGLDISPYHDQSTKKPINIFVTANQEKVNDINIFDKIYFTSKNGKQVPLLEIADIIPQKKAQTIMNNDMLPTVYIYGEIGEDSIVYPSFALLSIFLDKKFWQDKFEIISWNLYGFKLKEKLTGNNYEVNFGGEREVTMDTFADMGIAMIIALLGIYFIIVAQFKSFTIGGIVMITFLLGFFGVFPGFASMYMINGEFFSATSMIGVIALAGIVVGNAIILIEYVNVLLKSGLSIRDSIIKAGIVRLRPIILTSLTTVLGITTILGDPVWSGLAFSIIFGLTISAVLTLIVVPVFLYDNLIWQDQKLSKK</sequence>
<dbReference type="Gene3D" id="3.30.2090.10">
    <property type="entry name" value="Multidrug efflux transporter AcrB TolC docking domain, DN and DC subdomains"/>
    <property type="match status" value="2"/>
</dbReference>
<keyword evidence="1" id="KW-0812">Transmembrane</keyword>
<dbReference type="Pfam" id="PF00873">
    <property type="entry name" value="ACR_tran"/>
    <property type="match status" value="2"/>
</dbReference>
<feature type="transmembrane region" description="Helical" evidence="1">
    <location>
        <begin position="15"/>
        <end position="34"/>
    </location>
</feature>
<reference evidence="2 3" key="1">
    <citation type="journal article" date="2021" name="Nat. Commun.">
        <title>Reductive evolution and unique predatory mode in the CPR bacterium Vampirococcus lugosii.</title>
        <authorList>
            <person name="Moreira D."/>
            <person name="Zivanovic Y."/>
            <person name="Lopez-Archilla A.I."/>
            <person name="Iniesto M."/>
            <person name="Lopez-Garcia P."/>
        </authorList>
    </citation>
    <scope>NUCLEOTIDE SEQUENCE [LARGE SCALE GENOMIC DNA]</scope>
    <source>
        <strain evidence="2">Chiprana</strain>
    </source>
</reference>
<dbReference type="InterPro" id="IPR001036">
    <property type="entry name" value="Acrflvin-R"/>
</dbReference>
<dbReference type="RefSeq" id="WP_213348631.1">
    <property type="nucleotide sequence ID" value="NZ_JAEDAM010000015.1"/>
</dbReference>
<evidence type="ECO:0000313" key="2">
    <source>
        <dbReference type="EMBL" id="MBS8121787.1"/>
    </source>
</evidence>
<dbReference type="Proteomes" id="UP000680365">
    <property type="component" value="Unassembled WGS sequence"/>
</dbReference>
<keyword evidence="1" id="KW-0472">Membrane</keyword>
<dbReference type="SUPFAM" id="SSF82714">
    <property type="entry name" value="Multidrug efflux transporter AcrB TolC docking domain, DN and DC subdomains"/>
    <property type="match status" value="2"/>
</dbReference>
<dbReference type="SUPFAM" id="SSF82866">
    <property type="entry name" value="Multidrug efflux transporter AcrB transmembrane domain"/>
    <property type="match status" value="2"/>
</dbReference>
<dbReference type="PANTHER" id="PTHR32063:SF16">
    <property type="entry name" value="CATION EFFLUX SYSTEM (ACRB_ACRD_ACRF FAMILY)"/>
    <property type="match status" value="1"/>
</dbReference>
<organism evidence="2 3">
    <name type="scientific">Candidatus Vampirococcus lugosii</name>
    <dbReference type="NCBI Taxonomy" id="2789015"/>
    <lineage>
        <taxon>Bacteria</taxon>
        <taxon>Candidatus Absconditibacteriota</taxon>
        <taxon>Vampirococcus</taxon>
    </lineage>
</organism>
<dbReference type="InterPro" id="IPR027463">
    <property type="entry name" value="AcrB_DN_DC_subdom"/>
</dbReference>
<feature type="transmembrane region" description="Helical" evidence="1">
    <location>
        <begin position="995"/>
        <end position="1019"/>
    </location>
</feature>
<feature type="transmembrane region" description="Helical" evidence="1">
    <location>
        <begin position="1062"/>
        <end position="1087"/>
    </location>
</feature>
<name>A0ABS5QKM3_9BACT</name>
<feature type="transmembrane region" description="Helical" evidence="1">
    <location>
        <begin position="553"/>
        <end position="572"/>
    </location>
</feature>
<feature type="transmembrane region" description="Helical" evidence="1">
    <location>
        <begin position="961"/>
        <end position="983"/>
    </location>
</feature>
<feature type="transmembrane region" description="Helical" evidence="1">
    <location>
        <begin position="444"/>
        <end position="464"/>
    </location>
</feature>
<evidence type="ECO:0000256" key="1">
    <source>
        <dbReference type="SAM" id="Phobius"/>
    </source>
</evidence>
<dbReference type="SUPFAM" id="SSF82693">
    <property type="entry name" value="Multidrug efflux transporter AcrB pore domain, PN1, PN2, PC1 and PC2 subdomains"/>
    <property type="match status" value="1"/>
</dbReference>
<gene>
    <name evidence="2" type="ORF">VAMP_24n68</name>
</gene>
<feature type="transmembrane region" description="Helical" evidence="1">
    <location>
        <begin position="479"/>
        <end position="503"/>
    </location>
</feature>
<feature type="transmembrane region" description="Helical" evidence="1">
    <location>
        <begin position="935"/>
        <end position="954"/>
    </location>
</feature>
<dbReference type="Gene3D" id="3.30.70.1440">
    <property type="entry name" value="Multidrug efflux transporter AcrB pore domain"/>
    <property type="match status" value="1"/>
</dbReference>
<dbReference type="Gene3D" id="1.20.1640.10">
    <property type="entry name" value="Multidrug efflux transporter AcrB transmembrane domain"/>
    <property type="match status" value="2"/>
</dbReference>
<keyword evidence="1" id="KW-1133">Transmembrane helix</keyword>
<keyword evidence="3" id="KW-1185">Reference proteome</keyword>
<dbReference type="PRINTS" id="PR00702">
    <property type="entry name" value="ACRIFLAVINRP"/>
</dbReference>
<dbReference type="Gene3D" id="3.30.70.1430">
    <property type="entry name" value="Multidrug efflux transporter AcrB pore domain"/>
    <property type="match status" value="2"/>
</dbReference>
<accession>A0ABS5QKM3</accession>
<feature type="transmembrane region" description="Helical" evidence="1">
    <location>
        <begin position="1040"/>
        <end position="1056"/>
    </location>
</feature>
<proteinExistence type="predicted"/>
<dbReference type="EMBL" id="JAEDAM010000015">
    <property type="protein sequence ID" value="MBS8121787.1"/>
    <property type="molecule type" value="Genomic_DNA"/>
</dbReference>
<comment type="caution">
    <text evidence="2">The sequence shown here is derived from an EMBL/GenBank/DDBJ whole genome shotgun (WGS) entry which is preliminary data.</text>
</comment>
<dbReference type="PANTHER" id="PTHR32063">
    <property type="match status" value="1"/>
</dbReference>
<feature type="transmembrane region" description="Helical" evidence="1">
    <location>
        <begin position="344"/>
        <end position="365"/>
    </location>
</feature>
<feature type="transmembrane region" description="Helical" evidence="1">
    <location>
        <begin position="372"/>
        <end position="390"/>
    </location>
</feature>
<protein>
    <submittedName>
        <fullName evidence="2">Multidrug efflux pump subunit AcrB</fullName>
    </submittedName>
</protein>
<dbReference type="Gene3D" id="3.30.70.1320">
    <property type="entry name" value="Multidrug efflux transporter AcrB pore domain like"/>
    <property type="match status" value="1"/>
</dbReference>